<evidence type="ECO:0000259" key="1">
    <source>
        <dbReference type="Pfam" id="PF06534"/>
    </source>
</evidence>
<dbReference type="Ensembl" id="ENSSMRT00000020622.1">
    <property type="protein sequence ID" value="ENSSMRP00000017615.1"/>
    <property type="gene ID" value="ENSSMRG00000013725.1"/>
</dbReference>
<name>A0A8D0C644_SALMN</name>
<organism evidence="2 3">
    <name type="scientific">Salvator merianae</name>
    <name type="common">Argentine black and white tegu</name>
    <name type="synonym">Tupinambis merianae</name>
    <dbReference type="NCBI Taxonomy" id="96440"/>
    <lineage>
        <taxon>Eukaryota</taxon>
        <taxon>Metazoa</taxon>
        <taxon>Chordata</taxon>
        <taxon>Craniata</taxon>
        <taxon>Vertebrata</taxon>
        <taxon>Euteleostomi</taxon>
        <taxon>Lepidosauria</taxon>
        <taxon>Squamata</taxon>
        <taxon>Bifurcata</taxon>
        <taxon>Unidentata</taxon>
        <taxon>Episquamata</taxon>
        <taxon>Laterata</taxon>
        <taxon>Teiioidea</taxon>
        <taxon>Teiidae</taxon>
        <taxon>Salvator</taxon>
    </lineage>
</organism>
<reference evidence="2" key="1">
    <citation type="submission" date="2025-08" db="UniProtKB">
        <authorList>
            <consortium name="Ensembl"/>
        </authorList>
    </citation>
    <scope>IDENTIFICATION</scope>
</reference>
<feature type="domain" description="Repulsive guidance molecule C-terminal" evidence="1">
    <location>
        <begin position="3"/>
        <end position="164"/>
    </location>
</feature>
<dbReference type="OMA" id="ENARSFH"/>
<accession>A0A8D0C644</accession>
<sequence>MKEYFDEKNYHAEIDNLLAAFTDGMVNGSERPGGSSLTIHERAPDRHVEILAAYIATTIAVCQAGKHLSFSIQTAEEVALNFRDEQDLQLCMGGCPPSQRISQGRHCCWNGNLTAQEAHRLCKTRLPVEDAYFHACVFDVMASGDVDFALAALGALENARSFHPDAQRLHIYHTSGVLRPCSSFLLLSAPAVSLLGLLLFLSEY</sequence>
<dbReference type="InterPro" id="IPR040287">
    <property type="entry name" value="RGM"/>
</dbReference>
<dbReference type="GO" id="GO:0030509">
    <property type="term" value="P:BMP signaling pathway"/>
    <property type="evidence" value="ECO:0007669"/>
    <property type="project" value="TreeGrafter"/>
</dbReference>
<evidence type="ECO:0000313" key="3">
    <source>
        <dbReference type="Proteomes" id="UP000694421"/>
    </source>
</evidence>
<proteinExistence type="predicted"/>
<reference evidence="2" key="2">
    <citation type="submission" date="2025-09" db="UniProtKB">
        <authorList>
            <consortium name="Ensembl"/>
        </authorList>
    </citation>
    <scope>IDENTIFICATION</scope>
</reference>
<dbReference type="PANTHER" id="PTHR31428">
    <property type="entry name" value="RGM DOMAIN FAMILY MEMBER DRAG-1"/>
    <property type="match status" value="1"/>
</dbReference>
<evidence type="ECO:0000313" key="2">
    <source>
        <dbReference type="Ensembl" id="ENSSMRP00000017615.1"/>
    </source>
</evidence>
<dbReference type="GeneTree" id="ENSGT00950000183112"/>
<dbReference type="Proteomes" id="UP000694421">
    <property type="component" value="Unplaced"/>
</dbReference>
<dbReference type="Gene3D" id="3.40.1000.10">
    <property type="entry name" value="Mog1/PsbP, alpha/beta/alpha sandwich"/>
    <property type="match status" value="1"/>
</dbReference>
<dbReference type="InterPro" id="IPR009496">
    <property type="entry name" value="RGM_C"/>
</dbReference>
<dbReference type="AlphaFoldDB" id="A0A8D0C644"/>
<dbReference type="GO" id="GO:0005886">
    <property type="term" value="C:plasma membrane"/>
    <property type="evidence" value="ECO:0007669"/>
    <property type="project" value="TreeGrafter"/>
</dbReference>
<protein>
    <recommendedName>
        <fullName evidence="1">Repulsive guidance molecule C-terminal domain-containing protein</fullName>
    </recommendedName>
</protein>
<dbReference type="Pfam" id="PF06534">
    <property type="entry name" value="RGM_C"/>
    <property type="match status" value="1"/>
</dbReference>
<dbReference type="PANTHER" id="PTHR31428:SF3">
    <property type="entry name" value="HEMOJUVELIN"/>
    <property type="match status" value="1"/>
</dbReference>
<dbReference type="GO" id="GO:0015026">
    <property type="term" value="F:coreceptor activity"/>
    <property type="evidence" value="ECO:0007669"/>
    <property type="project" value="TreeGrafter"/>
</dbReference>
<keyword evidence="3" id="KW-1185">Reference proteome</keyword>